<evidence type="ECO:0000313" key="3">
    <source>
        <dbReference type="Proteomes" id="UP000051181"/>
    </source>
</evidence>
<dbReference type="Gene3D" id="1.10.10.10">
    <property type="entry name" value="Winged helix-like DNA-binding domain superfamily/Winged helix DNA-binding domain"/>
    <property type="match status" value="1"/>
</dbReference>
<evidence type="ECO:0000259" key="1">
    <source>
        <dbReference type="PROSITE" id="PS50995"/>
    </source>
</evidence>
<evidence type="ECO:0000313" key="2">
    <source>
        <dbReference type="EMBL" id="KRK18362.1"/>
    </source>
</evidence>
<dbReference type="InterPro" id="IPR000835">
    <property type="entry name" value="HTH_MarR-typ"/>
</dbReference>
<dbReference type="SUPFAM" id="SSF46785">
    <property type="entry name" value="Winged helix' DNA-binding domain"/>
    <property type="match status" value="1"/>
</dbReference>
<dbReference type="Pfam" id="PF12802">
    <property type="entry name" value="MarR_2"/>
    <property type="match status" value="1"/>
</dbReference>
<dbReference type="SMART" id="SM00347">
    <property type="entry name" value="HTH_MARR"/>
    <property type="match status" value="1"/>
</dbReference>
<protein>
    <submittedName>
        <fullName evidence="2">Transcriptional regulator</fullName>
    </submittedName>
</protein>
<dbReference type="eggNOG" id="COG1846">
    <property type="taxonomic scope" value="Bacteria"/>
</dbReference>
<feature type="domain" description="HTH marR-type" evidence="1">
    <location>
        <begin position="1"/>
        <end position="142"/>
    </location>
</feature>
<comment type="caution">
    <text evidence="2">The sequence shown here is derived from an EMBL/GenBank/DDBJ whole genome shotgun (WGS) entry which is preliminary data.</text>
</comment>
<dbReference type="InterPro" id="IPR039422">
    <property type="entry name" value="MarR/SlyA-like"/>
</dbReference>
<dbReference type="InterPro" id="IPR036390">
    <property type="entry name" value="WH_DNA-bd_sf"/>
</dbReference>
<dbReference type="GO" id="GO:0006950">
    <property type="term" value="P:response to stress"/>
    <property type="evidence" value="ECO:0007669"/>
    <property type="project" value="TreeGrafter"/>
</dbReference>
<dbReference type="PATRIC" id="fig|913848.6.peg.649"/>
<dbReference type="Proteomes" id="UP000051181">
    <property type="component" value="Unassembled WGS sequence"/>
</dbReference>
<organism evidence="2 3">
    <name type="scientific">Loigolactobacillus coryniformis subsp. coryniformis KCTC 3167 = DSM 20001</name>
    <dbReference type="NCBI Taxonomy" id="913848"/>
    <lineage>
        <taxon>Bacteria</taxon>
        <taxon>Bacillati</taxon>
        <taxon>Bacillota</taxon>
        <taxon>Bacilli</taxon>
        <taxon>Lactobacillales</taxon>
        <taxon>Lactobacillaceae</taxon>
        <taxon>Loigolactobacillus</taxon>
    </lineage>
</organism>
<accession>A0A0R1FGL0</accession>
<sequence>MMSQAHDALLEAYIDVYMSGFKYISDLVSEPTKEFNLSFEQYLIMRDIAAGQQVAMSDIATKRGVTKAAISRQIRVMLEHHYIEQERDAADRRRLYLRLTPEGQKVALSINQAIHQRFHGWVALFGEEEAQELLRLMRKVSTKIIRKDNKE</sequence>
<reference evidence="2 3" key="1">
    <citation type="journal article" date="2015" name="Genome Announc.">
        <title>Expanding the biotechnology potential of lactobacilli through comparative genomics of 213 strains and associated genera.</title>
        <authorList>
            <person name="Sun Z."/>
            <person name="Harris H.M."/>
            <person name="McCann A."/>
            <person name="Guo C."/>
            <person name="Argimon S."/>
            <person name="Zhang W."/>
            <person name="Yang X."/>
            <person name="Jeffery I.B."/>
            <person name="Cooney J.C."/>
            <person name="Kagawa T.F."/>
            <person name="Liu W."/>
            <person name="Song Y."/>
            <person name="Salvetti E."/>
            <person name="Wrobel A."/>
            <person name="Rasinkangas P."/>
            <person name="Parkhill J."/>
            <person name="Rea M.C."/>
            <person name="O'Sullivan O."/>
            <person name="Ritari J."/>
            <person name="Douillard F.P."/>
            <person name="Paul Ross R."/>
            <person name="Yang R."/>
            <person name="Briner A.E."/>
            <person name="Felis G.E."/>
            <person name="de Vos W.M."/>
            <person name="Barrangou R."/>
            <person name="Klaenhammer T.R."/>
            <person name="Caufield P.W."/>
            <person name="Cui Y."/>
            <person name="Zhang H."/>
            <person name="O'Toole P.W."/>
        </authorList>
    </citation>
    <scope>NUCLEOTIDE SEQUENCE [LARGE SCALE GENOMIC DNA]</scope>
    <source>
        <strain evidence="2 3">DSM 20001</strain>
    </source>
</reference>
<dbReference type="EMBL" id="AZCN01000017">
    <property type="protein sequence ID" value="KRK18362.1"/>
    <property type="molecule type" value="Genomic_DNA"/>
</dbReference>
<dbReference type="PROSITE" id="PS50995">
    <property type="entry name" value="HTH_MARR_2"/>
    <property type="match status" value="1"/>
</dbReference>
<dbReference type="PANTHER" id="PTHR33164">
    <property type="entry name" value="TRANSCRIPTIONAL REGULATOR, MARR FAMILY"/>
    <property type="match status" value="1"/>
</dbReference>
<dbReference type="AlphaFoldDB" id="A0A0R1FGL0"/>
<dbReference type="InterPro" id="IPR036388">
    <property type="entry name" value="WH-like_DNA-bd_sf"/>
</dbReference>
<proteinExistence type="predicted"/>
<dbReference type="PANTHER" id="PTHR33164:SF43">
    <property type="entry name" value="HTH-TYPE TRANSCRIPTIONAL REPRESSOR YETL"/>
    <property type="match status" value="1"/>
</dbReference>
<name>A0A0R1FGL0_9LACO</name>
<dbReference type="GO" id="GO:0003700">
    <property type="term" value="F:DNA-binding transcription factor activity"/>
    <property type="evidence" value="ECO:0007669"/>
    <property type="project" value="InterPro"/>
</dbReference>
<gene>
    <name evidence="2" type="ORF">FD22_GL000631</name>
</gene>